<organism evidence="8 9">
    <name type="scientific">Pigmentiphaga kullae</name>
    <dbReference type="NCBI Taxonomy" id="151784"/>
    <lineage>
        <taxon>Bacteria</taxon>
        <taxon>Pseudomonadati</taxon>
        <taxon>Pseudomonadota</taxon>
        <taxon>Betaproteobacteria</taxon>
        <taxon>Burkholderiales</taxon>
        <taxon>Alcaligenaceae</taxon>
        <taxon>Pigmentiphaga</taxon>
    </lineage>
</organism>
<gene>
    <name evidence="8" type="ORF">EV675_3985</name>
</gene>
<accession>A0A4Q7NE35</accession>
<dbReference type="Gene3D" id="3.90.380.10">
    <property type="entry name" value="Naphthalene 1,2-dioxygenase Alpha Subunit, Chain A, domain 1"/>
    <property type="match status" value="2"/>
</dbReference>
<dbReference type="InterPro" id="IPR017941">
    <property type="entry name" value="Rieske_2Fe-2S"/>
</dbReference>
<dbReference type="Gene3D" id="2.102.10.10">
    <property type="entry name" value="Rieske [2Fe-2S] iron-sulphur domain"/>
    <property type="match status" value="1"/>
</dbReference>
<dbReference type="PROSITE" id="PS51296">
    <property type="entry name" value="RIESKE"/>
    <property type="match status" value="1"/>
</dbReference>
<comment type="similarity">
    <text evidence="1">Belongs to the bacterial ring-hydroxylating dioxygenase alpha subunit family.</text>
</comment>
<evidence type="ECO:0000259" key="7">
    <source>
        <dbReference type="PROSITE" id="PS51296"/>
    </source>
</evidence>
<dbReference type="OrthoDB" id="9790995at2"/>
<dbReference type="Proteomes" id="UP000292445">
    <property type="component" value="Unassembled WGS sequence"/>
</dbReference>
<keyword evidence="5" id="KW-0408">Iron</keyword>
<dbReference type="InterPro" id="IPR036922">
    <property type="entry name" value="Rieske_2Fe-2S_sf"/>
</dbReference>
<dbReference type="AlphaFoldDB" id="A0A4Q7NE35"/>
<dbReference type="CDD" id="cd03469">
    <property type="entry name" value="Rieske_RO_Alpha_N"/>
    <property type="match status" value="1"/>
</dbReference>
<evidence type="ECO:0000256" key="2">
    <source>
        <dbReference type="ARBA" id="ARBA00022714"/>
    </source>
</evidence>
<evidence type="ECO:0000256" key="3">
    <source>
        <dbReference type="ARBA" id="ARBA00022723"/>
    </source>
</evidence>
<dbReference type="PANTHER" id="PTHR43756:SF1">
    <property type="entry name" value="3-PHENYLPROPIONATE_CINNAMIC ACID DIOXYGENASE SUBUNIT ALPHA"/>
    <property type="match status" value="1"/>
</dbReference>
<dbReference type="Pfam" id="PF00355">
    <property type="entry name" value="Rieske"/>
    <property type="match status" value="1"/>
</dbReference>
<dbReference type="GO" id="GO:0005506">
    <property type="term" value="F:iron ion binding"/>
    <property type="evidence" value="ECO:0007669"/>
    <property type="project" value="InterPro"/>
</dbReference>
<keyword evidence="8" id="KW-0223">Dioxygenase</keyword>
<dbReference type="PANTHER" id="PTHR43756">
    <property type="entry name" value="CHOLINE MONOOXYGENASE, CHLOROPLASTIC"/>
    <property type="match status" value="1"/>
</dbReference>
<name>A0A4Q7NE35_9BURK</name>
<sequence>MNATTSPPDTARSVRSADPVLQGLAAGPLYVDRRCYTDPRIFALEQRDIFAHTWQFIAHDSELKQAGEFRTAELAGEPVIAIRGADGQLRLFLNTCRHKGTLLVDAPAGQCEKMKCPYHHWTYDTQGGLISVPKVEAYGDRFHFAENGLVPVARFEVHAGMWFGCLDPDAPPLVAYLGLAAPHLAEIGAYAGQELVALGAYRYSYDANWKLLMENTLDDYHAEYLHDYAFTQRAALFQMEGTSGFQEKEGSRFSLDLGIHGAFDQCDDIRTLTIQTLRERRLYLGIFPSFIALYNPVWDVTSFRIIEPVSVDKTNVLTYCLAPVSATEEQRRAIGERFHYSWGPGGRAGVDDILVFSRVQKGLQARAGGRINIGRGIDRTDPQGGPADDHAVRALWKGWRQYMGVDEAAGAPTC</sequence>
<dbReference type="GO" id="GO:0051213">
    <property type="term" value="F:dioxygenase activity"/>
    <property type="evidence" value="ECO:0007669"/>
    <property type="project" value="UniProtKB-KW"/>
</dbReference>
<evidence type="ECO:0000256" key="4">
    <source>
        <dbReference type="ARBA" id="ARBA00023002"/>
    </source>
</evidence>
<keyword evidence="6" id="KW-0411">Iron-sulfur</keyword>
<dbReference type="InterPro" id="IPR015879">
    <property type="entry name" value="Ring_hydroxy_dOase_asu_C_dom"/>
</dbReference>
<dbReference type="EMBL" id="SGXC01000002">
    <property type="protein sequence ID" value="RZS81362.1"/>
    <property type="molecule type" value="Genomic_DNA"/>
</dbReference>
<feature type="domain" description="Rieske" evidence="7">
    <location>
        <begin position="54"/>
        <end position="152"/>
    </location>
</feature>
<comment type="caution">
    <text evidence="8">The sequence shown here is derived from an EMBL/GenBank/DDBJ whole genome shotgun (WGS) entry which is preliminary data.</text>
</comment>
<keyword evidence="2" id="KW-0001">2Fe-2S</keyword>
<evidence type="ECO:0000256" key="1">
    <source>
        <dbReference type="ARBA" id="ARBA00008751"/>
    </source>
</evidence>
<dbReference type="PRINTS" id="PR00090">
    <property type="entry name" value="RNGDIOXGNASE"/>
</dbReference>
<dbReference type="GO" id="GO:0051537">
    <property type="term" value="F:2 iron, 2 sulfur cluster binding"/>
    <property type="evidence" value="ECO:0007669"/>
    <property type="project" value="UniProtKB-KW"/>
</dbReference>
<evidence type="ECO:0000313" key="8">
    <source>
        <dbReference type="EMBL" id="RZS81362.1"/>
    </source>
</evidence>
<keyword evidence="9" id="KW-1185">Reference proteome</keyword>
<keyword evidence="3" id="KW-0479">Metal-binding</keyword>
<dbReference type="InterPro" id="IPR001663">
    <property type="entry name" value="Rng_hydr_dOase-A"/>
</dbReference>
<protein>
    <submittedName>
        <fullName evidence="8">Benzoate/toluate 1,2-dioxygenase alpha subunit</fullName>
    </submittedName>
</protein>
<dbReference type="RefSeq" id="WP_130359096.1">
    <property type="nucleotide sequence ID" value="NZ_SGXC01000002.1"/>
</dbReference>
<evidence type="ECO:0000256" key="6">
    <source>
        <dbReference type="ARBA" id="ARBA00023014"/>
    </source>
</evidence>
<dbReference type="SUPFAM" id="SSF50022">
    <property type="entry name" value="ISP domain"/>
    <property type="match status" value="1"/>
</dbReference>
<evidence type="ECO:0000313" key="9">
    <source>
        <dbReference type="Proteomes" id="UP000292445"/>
    </source>
</evidence>
<dbReference type="Pfam" id="PF00848">
    <property type="entry name" value="Ring_hydroxyl_A"/>
    <property type="match status" value="1"/>
</dbReference>
<reference evidence="8 9" key="1">
    <citation type="submission" date="2019-02" db="EMBL/GenBank/DDBJ databases">
        <title>Genomic Encyclopedia of Type Strains, Phase IV (KMG-IV): sequencing the most valuable type-strain genomes for metagenomic binning, comparative biology and taxonomic classification.</title>
        <authorList>
            <person name="Goeker M."/>
        </authorList>
    </citation>
    <scope>NUCLEOTIDE SEQUENCE [LARGE SCALE GENOMIC DNA]</scope>
    <source>
        <strain evidence="8 9">K24</strain>
    </source>
</reference>
<keyword evidence="4" id="KW-0560">Oxidoreductase</keyword>
<dbReference type="SUPFAM" id="SSF55961">
    <property type="entry name" value="Bet v1-like"/>
    <property type="match status" value="1"/>
</dbReference>
<evidence type="ECO:0000256" key="5">
    <source>
        <dbReference type="ARBA" id="ARBA00023004"/>
    </source>
</evidence>
<proteinExistence type="inferred from homology"/>